<dbReference type="AlphaFoldDB" id="A0AAW0E3C6"/>
<organism evidence="2 3">
    <name type="scientific">Paramarasmius palmivorus</name>
    <dbReference type="NCBI Taxonomy" id="297713"/>
    <lineage>
        <taxon>Eukaryota</taxon>
        <taxon>Fungi</taxon>
        <taxon>Dikarya</taxon>
        <taxon>Basidiomycota</taxon>
        <taxon>Agaricomycotina</taxon>
        <taxon>Agaricomycetes</taxon>
        <taxon>Agaricomycetidae</taxon>
        <taxon>Agaricales</taxon>
        <taxon>Marasmiineae</taxon>
        <taxon>Marasmiaceae</taxon>
        <taxon>Paramarasmius</taxon>
    </lineage>
</organism>
<dbReference type="Proteomes" id="UP001383192">
    <property type="component" value="Unassembled WGS sequence"/>
</dbReference>
<feature type="compositionally biased region" description="Basic residues" evidence="1">
    <location>
        <begin position="189"/>
        <end position="201"/>
    </location>
</feature>
<feature type="compositionally biased region" description="Acidic residues" evidence="1">
    <location>
        <begin position="206"/>
        <end position="228"/>
    </location>
</feature>
<comment type="caution">
    <text evidence="2">The sequence shown here is derived from an EMBL/GenBank/DDBJ whole genome shotgun (WGS) entry which is preliminary data.</text>
</comment>
<name>A0AAW0E3C6_9AGAR</name>
<feature type="region of interest" description="Disordered" evidence="1">
    <location>
        <begin position="120"/>
        <end position="149"/>
    </location>
</feature>
<gene>
    <name evidence="2" type="ORF">VNI00_001740</name>
</gene>
<protein>
    <submittedName>
        <fullName evidence="2">Uncharacterized protein</fullName>
    </submittedName>
</protein>
<feature type="compositionally biased region" description="Basic residues" evidence="1">
    <location>
        <begin position="243"/>
        <end position="253"/>
    </location>
</feature>
<dbReference type="EMBL" id="JAYKXP010000004">
    <property type="protein sequence ID" value="KAK7059115.1"/>
    <property type="molecule type" value="Genomic_DNA"/>
</dbReference>
<feature type="compositionally biased region" description="Polar residues" evidence="1">
    <location>
        <begin position="120"/>
        <end position="131"/>
    </location>
</feature>
<feature type="region of interest" description="Disordered" evidence="1">
    <location>
        <begin position="291"/>
        <end position="339"/>
    </location>
</feature>
<proteinExistence type="predicted"/>
<feature type="compositionally biased region" description="Polar residues" evidence="1">
    <location>
        <begin position="298"/>
        <end position="310"/>
    </location>
</feature>
<accession>A0AAW0E3C6</accession>
<sequence>MSLPLRQSTVYDLSSLRLHANSERVQSDRRFRRSQLAVRDSRGNWIAKDAGGLGRVTRYRTIRDKEQGREMSVDVARSEDEGLTSGGMAVTNSEEEPVIKTKRARKRRKFYNDFDYIASQTTHGSSSSTPQPEGLPLESTFSPNPVNLPPPSSDLLKCLHYVTNQYYHEHGQLLNSSKDYRREKKERRLAKLGTRHPRPLHAKTADEDEEDGSDSESSDESDNSDGDEDAKKSSEPMREAENKKKRRKKRKGEPKRQKTMLVDMYRTMNGSALMALGMLIQEHVIESLTPRIPEDWESSNSDAENQSIQPNGGDDSSDEPTGRPSIVENGDESSVQGQH</sequence>
<reference evidence="2 3" key="1">
    <citation type="submission" date="2024-01" db="EMBL/GenBank/DDBJ databases">
        <title>A draft genome for a cacao thread blight-causing isolate of Paramarasmius palmivorus.</title>
        <authorList>
            <person name="Baruah I.K."/>
            <person name="Bukari Y."/>
            <person name="Amoako-Attah I."/>
            <person name="Meinhardt L.W."/>
            <person name="Bailey B.A."/>
            <person name="Cohen S.P."/>
        </authorList>
    </citation>
    <scope>NUCLEOTIDE SEQUENCE [LARGE SCALE GENOMIC DNA]</scope>
    <source>
        <strain evidence="2 3">GH-12</strain>
    </source>
</reference>
<evidence type="ECO:0000313" key="3">
    <source>
        <dbReference type="Proteomes" id="UP001383192"/>
    </source>
</evidence>
<feature type="region of interest" description="Disordered" evidence="1">
    <location>
        <begin position="189"/>
        <end position="262"/>
    </location>
</feature>
<evidence type="ECO:0000256" key="1">
    <source>
        <dbReference type="SAM" id="MobiDB-lite"/>
    </source>
</evidence>
<evidence type="ECO:0000313" key="2">
    <source>
        <dbReference type="EMBL" id="KAK7059115.1"/>
    </source>
</evidence>
<keyword evidence="3" id="KW-1185">Reference proteome</keyword>
<feature type="compositionally biased region" description="Basic and acidic residues" evidence="1">
    <location>
        <begin position="229"/>
        <end position="242"/>
    </location>
</feature>